<feature type="region of interest" description="Disordered" evidence="1">
    <location>
        <begin position="1"/>
        <end position="48"/>
    </location>
</feature>
<dbReference type="AlphaFoldDB" id="A0AAV4WU05"/>
<proteinExistence type="predicted"/>
<comment type="caution">
    <text evidence="2">The sequence shown here is derived from an EMBL/GenBank/DDBJ whole genome shotgun (WGS) entry which is preliminary data.</text>
</comment>
<sequence>MLKDTSLSRYHPQRQSSYVTSHGLDLPDSWRKRSRQSRASLSPNEPPLSPPLADYFGLCFPAQSHLCRAAWCAKLTNGFPPSGRNPLWLFRLLPVGREKKSGLIGGHWLYLKNVWCKQNPELKAAFK</sequence>
<dbReference type="EMBL" id="BPLQ01015044">
    <property type="protein sequence ID" value="GIY85411.1"/>
    <property type="molecule type" value="Genomic_DNA"/>
</dbReference>
<evidence type="ECO:0000256" key="1">
    <source>
        <dbReference type="SAM" id="MobiDB-lite"/>
    </source>
</evidence>
<dbReference type="Proteomes" id="UP001054837">
    <property type="component" value="Unassembled WGS sequence"/>
</dbReference>
<keyword evidence="3" id="KW-1185">Reference proteome</keyword>
<feature type="compositionally biased region" description="Polar residues" evidence="1">
    <location>
        <begin position="1"/>
        <end position="20"/>
    </location>
</feature>
<protein>
    <submittedName>
        <fullName evidence="2">Uncharacterized protein</fullName>
    </submittedName>
</protein>
<evidence type="ECO:0000313" key="2">
    <source>
        <dbReference type="EMBL" id="GIY85411.1"/>
    </source>
</evidence>
<name>A0AAV4WU05_9ARAC</name>
<accession>A0AAV4WU05</accession>
<organism evidence="2 3">
    <name type="scientific">Caerostris darwini</name>
    <dbReference type="NCBI Taxonomy" id="1538125"/>
    <lineage>
        <taxon>Eukaryota</taxon>
        <taxon>Metazoa</taxon>
        <taxon>Ecdysozoa</taxon>
        <taxon>Arthropoda</taxon>
        <taxon>Chelicerata</taxon>
        <taxon>Arachnida</taxon>
        <taxon>Araneae</taxon>
        <taxon>Araneomorphae</taxon>
        <taxon>Entelegynae</taxon>
        <taxon>Araneoidea</taxon>
        <taxon>Araneidae</taxon>
        <taxon>Caerostris</taxon>
    </lineage>
</organism>
<gene>
    <name evidence="2" type="ORF">CDAR_207701</name>
</gene>
<reference evidence="2 3" key="1">
    <citation type="submission" date="2021-06" db="EMBL/GenBank/DDBJ databases">
        <title>Caerostris darwini draft genome.</title>
        <authorList>
            <person name="Kono N."/>
            <person name="Arakawa K."/>
        </authorList>
    </citation>
    <scope>NUCLEOTIDE SEQUENCE [LARGE SCALE GENOMIC DNA]</scope>
</reference>
<evidence type="ECO:0000313" key="3">
    <source>
        <dbReference type="Proteomes" id="UP001054837"/>
    </source>
</evidence>